<keyword evidence="3" id="KW-1185">Reference proteome</keyword>
<dbReference type="AlphaFoldDB" id="A0A1C4VM27"/>
<evidence type="ECO:0000313" key="2">
    <source>
        <dbReference type="EMBL" id="SCE85074.1"/>
    </source>
</evidence>
<evidence type="ECO:0000313" key="3">
    <source>
        <dbReference type="Proteomes" id="UP000198242"/>
    </source>
</evidence>
<feature type="transmembrane region" description="Helical" evidence="1">
    <location>
        <begin position="12"/>
        <end position="29"/>
    </location>
</feature>
<keyword evidence="1" id="KW-1133">Transmembrane helix</keyword>
<name>A0A1C4VM27_MICVI</name>
<proteinExistence type="predicted"/>
<keyword evidence="1" id="KW-0812">Transmembrane</keyword>
<protein>
    <submittedName>
        <fullName evidence="2">Uncharacterized protein</fullName>
    </submittedName>
</protein>
<gene>
    <name evidence="2" type="ORF">GA0074695_1594</name>
</gene>
<organism evidence="2 3">
    <name type="scientific">Micromonospora viridifaciens</name>
    <dbReference type="NCBI Taxonomy" id="1881"/>
    <lineage>
        <taxon>Bacteria</taxon>
        <taxon>Bacillati</taxon>
        <taxon>Actinomycetota</taxon>
        <taxon>Actinomycetes</taxon>
        <taxon>Micromonosporales</taxon>
        <taxon>Micromonosporaceae</taxon>
        <taxon>Micromonospora</taxon>
    </lineage>
</organism>
<evidence type="ECO:0000256" key="1">
    <source>
        <dbReference type="SAM" id="Phobius"/>
    </source>
</evidence>
<dbReference type="RefSeq" id="WP_089005653.1">
    <property type="nucleotide sequence ID" value="NZ_LT607411.1"/>
</dbReference>
<sequence length="80" mass="8665">MVTWIGRAGSFLVALALAVVGVLFVYAAWNAWDGMPPDGPPLSDVDRIYEIVVALFGLILLGGGIWLAVRAARRMLHRTT</sequence>
<feature type="transmembrane region" description="Helical" evidence="1">
    <location>
        <begin position="49"/>
        <end position="69"/>
    </location>
</feature>
<reference evidence="3" key="1">
    <citation type="submission" date="2016-06" db="EMBL/GenBank/DDBJ databases">
        <authorList>
            <person name="Varghese N."/>
            <person name="Submissions Spin"/>
        </authorList>
    </citation>
    <scope>NUCLEOTIDE SEQUENCE [LARGE SCALE GENOMIC DNA]</scope>
    <source>
        <strain evidence="3">DSM 43909</strain>
    </source>
</reference>
<keyword evidence="1" id="KW-0472">Membrane</keyword>
<accession>A0A1C4VM27</accession>
<dbReference type="Proteomes" id="UP000198242">
    <property type="component" value="Chromosome I"/>
</dbReference>
<dbReference type="EMBL" id="LT607411">
    <property type="protein sequence ID" value="SCE85074.1"/>
    <property type="molecule type" value="Genomic_DNA"/>
</dbReference>